<gene>
    <name evidence="1" type="ORF">FSA05_23815</name>
</gene>
<organism evidence="1 2">
    <name type="scientific">Parabacteroides distasonis</name>
    <dbReference type="NCBI Taxonomy" id="823"/>
    <lineage>
        <taxon>Bacteria</taxon>
        <taxon>Pseudomonadati</taxon>
        <taxon>Bacteroidota</taxon>
        <taxon>Bacteroidia</taxon>
        <taxon>Bacteroidales</taxon>
        <taxon>Tannerellaceae</taxon>
        <taxon>Parabacteroides</taxon>
    </lineage>
</organism>
<reference evidence="1 2" key="1">
    <citation type="submission" date="2019-07" db="EMBL/GenBank/DDBJ databases">
        <title>Genome sequencing of Parabacteroides distasonis iSURF_7.</title>
        <authorList>
            <person name="Degefu H.N."/>
            <person name="Ruoff K.L."/>
            <person name="Price C.E."/>
            <person name="Valls R.A."/>
            <person name="O'Toole G.A."/>
        </authorList>
    </citation>
    <scope>NUCLEOTIDE SEQUENCE [LARGE SCALE GENOMIC DNA]</scope>
    <source>
        <strain evidence="1 2">CFPLTA003_1B</strain>
    </source>
</reference>
<dbReference type="InterPro" id="IPR018490">
    <property type="entry name" value="cNMP-bd_dom_sf"/>
</dbReference>
<dbReference type="AlphaFoldDB" id="A0A5C6K1N7"/>
<dbReference type="Gene3D" id="2.60.120.10">
    <property type="entry name" value="Jelly Rolls"/>
    <property type="match status" value="1"/>
</dbReference>
<dbReference type="Proteomes" id="UP000315827">
    <property type="component" value="Unassembled WGS sequence"/>
</dbReference>
<comment type="caution">
    <text evidence="1">The sequence shown here is derived from an EMBL/GenBank/DDBJ whole genome shotgun (WGS) entry which is preliminary data.</text>
</comment>
<dbReference type="SUPFAM" id="SSF51206">
    <property type="entry name" value="cAMP-binding domain-like"/>
    <property type="match status" value="1"/>
</dbReference>
<evidence type="ECO:0000313" key="2">
    <source>
        <dbReference type="Proteomes" id="UP000315827"/>
    </source>
</evidence>
<accession>A0A5C6K1N7</accession>
<evidence type="ECO:0000313" key="1">
    <source>
        <dbReference type="EMBL" id="TWV56982.1"/>
    </source>
</evidence>
<name>A0A5C6K1N7_PARDI</name>
<dbReference type="InterPro" id="IPR014710">
    <property type="entry name" value="RmlC-like_jellyroll"/>
</dbReference>
<protein>
    <submittedName>
        <fullName evidence="1">Crp/Fnr family transcriptional regulator</fullName>
    </submittedName>
</protein>
<sequence length="191" mass="22439">MEEFNKYLKGENLNLVKEVCINKGKLIQFSRNEYFSRAGDVIADVGYIKRGAFRYVCVNPSEEKEYSTGFAFEKEFVTDYPACIYQVPSEISIQAITSCEVYICNIQEILRIFNENIDTQTQARNNAERILFCVYQNYIDLYRKTPEERYKEIIDRCPEILQILTLKELSSYLKITPVTMSKIRRKITFGH</sequence>
<dbReference type="EMBL" id="VOHW01000033">
    <property type="protein sequence ID" value="TWV56982.1"/>
    <property type="molecule type" value="Genomic_DNA"/>
</dbReference>
<proteinExistence type="predicted"/>
<dbReference type="RefSeq" id="WP_146376344.1">
    <property type="nucleotide sequence ID" value="NZ_JADMVU010000029.1"/>
</dbReference>